<evidence type="ECO:0000256" key="3">
    <source>
        <dbReference type="ARBA" id="ARBA00022694"/>
    </source>
</evidence>
<dbReference type="Pfam" id="PF16198">
    <property type="entry name" value="TruB_C_2"/>
    <property type="match status" value="1"/>
</dbReference>
<dbReference type="EC" id="5.4.99.25" evidence="2"/>
<evidence type="ECO:0000313" key="7">
    <source>
        <dbReference type="EMBL" id="GAX84432.1"/>
    </source>
</evidence>
<evidence type="ECO:0000256" key="1">
    <source>
        <dbReference type="ARBA" id="ARBA00008999"/>
    </source>
</evidence>
<dbReference type="GO" id="GO:0160148">
    <property type="term" value="F:tRNA pseudouridine(55) synthase activity"/>
    <property type="evidence" value="ECO:0007669"/>
    <property type="project" value="UniProtKB-EC"/>
</dbReference>
<evidence type="ECO:0000256" key="4">
    <source>
        <dbReference type="ARBA" id="ARBA00023235"/>
    </source>
</evidence>
<dbReference type="PANTHER" id="PTHR13767">
    <property type="entry name" value="TRNA-PSEUDOURIDINE SYNTHASE"/>
    <property type="match status" value="1"/>
</dbReference>
<dbReference type="Pfam" id="PF01509">
    <property type="entry name" value="TruB_N"/>
    <property type="match status" value="1"/>
</dbReference>
<dbReference type="GO" id="GO:0005634">
    <property type="term" value="C:nucleus"/>
    <property type="evidence" value="ECO:0007669"/>
    <property type="project" value="TreeGrafter"/>
</dbReference>
<keyword evidence="8" id="KW-1185">Reference proteome</keyword>
<evidence type="ECO:0000259" key="6">
    <source>
        <dbReference type="Pfam" id="PF16198"/>
    </source>
</evidence>
<feature type="domain" description="Pseudouridine synthase II N-terminal" evidence="5">
    <location>
        <begin position="129"/>
        <end position="277"/>
    </location>
</feature>
<comment type="caution">
    <text evidence="7">The sequence shown here is derived from an EMBL/GenBank/DDBJ whole genome shotgun (WGS) entry which is preliminary data.</text>
</comment>
<accession>A0A250XNE2</accession>
<dbReference type="EMBL" id="BEGY01000125">
    <property type="protein sequence ID" value="GAX84432.1"/>
    <property type="molecule type" value="Genomic_DNA"/>
</dbReference>
<dbReference type="NCBIfam" id="TIGR00431">
    <property type="entry name" value="TruB"/>
    <property type="match status" value="1"/>
</dbReference>
<evidence type="ECO:0000313" key="8">
    <source>
        <dbReference type="Proteomes" id="UP000232323"/>
    </source>
</evidence>
<dbReference type="AlphaFoldDB" id="A0A250XNE2"/>
<dbReference type="GO" id="GO:0003723">
    <property type="term" value="F:RNA binding"/>
    <property type="evidence" value="ECO:0007669"/>
    <property type="project" value="InterPro"/>
</dbReference>
<dbReference type="SUPFAM" id="SSF55120">
    <property type="entry name" value="Pseudouridine synthase"/>
    <property type="match status" value="1"/>
</dbReference>
<proteinExistence type="inferred from homology"/>
<evidence type="ECO:0000256" key="2">
    <source>
        <dbReference type="ARBA" id="ARBA00012787"/>
    </source>
</evidence>
<dbReference type="STRING" id="1157962.A0A250XNE2"/>
<protein>
    <recommendedName>
        <fullName evidence="2">tRNA pseudouridine(55) synthase</fullName>
        <ecNumber evidence="2">5.4.99.25</ecNumber>
    </recommendedName>
</protein>
<reference evidence="7 8" key="1">
    <citation type="submission" date="2017-08" db="EMBL/GenBank/DDBJ databases">
        <title>Acidophilic green algal genome provides insights into adaptation to an acidic environment.</title>
        <authorList>
            <person name="Hirooka S."/>
            <person name="Hirose Y."/>
            <person name="Kanesaki Y."/>
            <person name="Higuchi S."/>
            <person name="Fujiwara T."/>
            <person name="Onuma R."/>
            <person name="Era A."/>
            <person name="Ohbayashi R."/>
            <person name="Uzuka A."/>
            <person name="Nozaki H."/>
            <person name="Yoshikawa H."/>
            <person name="Miyagishima S.Y."/>
        </authorList>
    </citation>
    <scope>NUCLEOTIDE SEQUENCE [LARGE SCALE GENOMIC DNA]</scope>
    <source>
        <strain evidence="7 8">NIES-2499</strain>
    </source>
</reference>
<name>A0A250XNE2_9CHLO</name>
<keyword evidence="4" id="KW-0413">Isomerase</keyword>
<dbReference type="GO" id="GO:1990481">
    <property type="term" value="P:mRNA pseudouridine synthesis"/>
    <property type="evidence" value="ECO:0007669"/>
    <property type="project" value="TreeGrafter"/>
</dbReference>
<dbReference type="HAMAP" id="MF_01080">
    <property type="entry name" value="TruB_bact"/>
    <property type="match status" value="1"/>
</dbReference>
<comment type="similarity">
    <text evidence="1">Belongs to the pseudouridine synthase TruB family.</text>
</comment>
<gene>
    <name evidence="7" type="ORF">CEUSTIGMA_g11852.t1</name>
</gene>
<dbReference type="InterPro" id="IPR014780">
    <property type="entry name" value="tRNA_psdUridine_synth_TruB"/>
</dbReference>
<dbReference type="OrthoDB" id="9995526at2759"/>
<dbReference type="Proteomes" id="UP000232323">
    <property type="component" value="Unassembled WGS sequence"/>
</dbReference>
<dbReference type="GO" id="GO:0006400">
    <property type="term" value="P:tRNA modification"/>
    <property type="evidence" value="ECO:0007669"/>
    <property type="project" value="TreeGrafter"/>
</dbReference>
<evidence type="ECO:0000259" key="5">
    <source>
        <dbReference type="Pfam" id="PF01509"/>
    </source>
</evidence>
<dbReference type="PANTHER" id="PTHR13767:SF2">
    <property type="entry name" value="PSEUDOURIDYLATE SYNTHASE TRUB1"/>
    <property type="match status" value="1"/>
</dbReference>
<keyword evidence="3" id="KW-0819">tRNA processing</keyword>
<dbReference type="InterPro" id="IPR002501">
    <property type="entry name" value="PsdUridine_synth_N"/>
</dbReference>
<dbReference type="InterPro" id="IPR032819">
    <property type="entry name" value="TruB_C"/>
</dbReference>
<organism evidence="7 8">
    <name type="scientific">Chlamydomonas eustigma</name>
    <dbReference type="NCBI Taxonomy" id="1157962"/>
    <lineage>
        <taxon>Eukaryota</taxon>
        <taxon>Viridiplantae</taxon>
        <taxon>Chlorophyta</taxon>
        <taxon>core chlorophytes</taxon>
        <taxon>Chlorophyceae</taxon>
        <taxon>CS clade</taxon>
        <taxon>Chlamydomonadales</taxon>
        <taxon>Chlamydomonadaceae</taxon>
        <taxon>Chlamydomonas</taxon>
    </lineage>
</organism>
<feature type="domain" description="tRNA pseudouridylate synthase B C-terminal" evidence="6">
    <location>
        <begin position="278"/>
        <end position="324"/>
    </location>
</feature>
<dbReference type="CDD" id="cd02573">
    <property type="entry name" value="PseudoU_synth_EcTruB"/>
    <property type="match status" value="1"/>
</dbReference>
<dbReference type="InterPro" id="IPR020103">
    <property type="entry name" value="PsdUridine_synth_cat_dom_sf"/>
</dbReference>
<sequence length="338" mass="37469">MQMDMARTSLMLGRLERLYFPGTCLNAYQFKVADTHISKFNVPRPVDWAVSLQYVRFRPLSSRASTATEVNAVTQKTKVIELPKSITVPPGDELVNLKDFENGALLIDKPIGWTSFDVCGKLRSTLKFTGKVKVGHAGTLDPMATGLLIVCTGKGTKACDTFMAMSKSYTGTIRLGEGTNTYDAEARVSERMPWEHITDDEIVQAASSLSGNIMQVPPMFSAIKVKGQKLYDLAREGQVIEREPRPVTITTFSVKRLKDGDPQELHFVVECSKGTYIRSLAYDLGRALGTVAHLTSLRRESIGDFNVTHAWEFPKLLTQLSTHKERLTSVDDETASIS</sequence>
<dbReference type="Gene3D" id="3.30.2350.10">
    <property type="entry name" value="Pseudouridine synthase"/>
    <property type="match status" value="1"/>
</dbReference>